<dbReference type="GeneID" id="73329023"/>
<dbReference type="GO" id="GO:0005869">
    <property type="term" value="C:dynactin complex"/>
    <property type="evidence" value="ECO:0007669"/>
    <property type="project" value="InterPro"/>
</dbReference>
<dbReference type="RefSeq" id="XP_049130390.1">
    <property type="nucleotide sequence ID" value="XM_049274433.1"/>
</dbReference>
<evidence type="ECO:0000256" key="2">
    <source>
        <dbReference type="ARBA" id="ARBA00022490"/>
    </source>
</evidence>
<comment type="caution">
    <text evidence="4">The sequence shown here is derived from an EMBL/GenBank/DDBJ whole genome shotgun (WGS) entry which is preliminary data.</text>
</comment>
<sequence>MALNRKYAALPDLDSAPDVYETPELTDDTSTVPTTTGQSHSDDDFDDDLDEDANGISRSRLRVDQARSRFLPAGVDATEVDFSDRVDGKRKSYKASTRRQRILQDGTAEIGDLSDEDDENNLERKIARLQREVEEAKEEYGKRKEAAAQPAPGDEEEKLGSLSKVLDEISRTIKPHTSSSRAVQPASQLPKQQQEGPHDKLPQGNAATYTVTYAPTYEQSHALAKAADFDRRLVLLEKAIGVGSTALPEVDINGLPRAILPTLDGLQKQITTLSQASTSNLDTISRRVRTLIQEAQELEKARQGAKSAQETLDNGPADSEGAQPSEQLAKINALYGTLPTIENLAPLLPPLLDRLRSLRAIHSDAATASEMLERIERQQIDMATDLKQWKDGLEKVEEAMKEGNTAMTGNMKVMEAWVKDLEGRIAKLP</sequence>
<evidence type="ECO:0000256" key="3">
    <source>
        <dbReference type="SAM" id="MobiDB-lite"/>
    </source>
</evidence>
<comment type="subcellular location">
    <subcellularLocation>
        <location evidence="1">Cytoplasm</location>
    </subcellularLocation>
</comment>
<dbReference type="GO" id="GO:0007017">
    <property type="term" value="P:microtubule-based process"/>
    <property type="evidence" value="ECO:0007669"/>
    <property type="project" value="InterPro"/>
</dbReference>
<feature type="region of interest" description="Disordered" evidence="3">
    <location>
        <begin position="174"/>
        <end position="204"/>
    </location>
</feature>
<protein>
    <submittedName>
        <fullName evidence="4">Dynactin subunit 2-A</fullName>
    </submittedName>
</protein>
<dbReference type="PANTHER" id="PTHR15346">
    <property type="entry name" value="DYNACTIN SUBUNIT"/>
    <property type="match status" value="1"/>
</dbReference>
<evidence type="ECO:0000313" key="4">
    <source>
        <dbReference type="EMBL" id="GKT48040.1"/>
    </source>
</evidence>
<dbReference type="InterPro" id="IPR028133">
    <property type="entry name" value="Dynamitin"/>
</dbReference>
<keyword evidence="2" id="KW-0963">Cytoplasm</keyword>
<feature type="compositionally biased region" description="Polar residues" evidence="3">
    <location>
        <begin position="175"/>
        <end position="195"/>
    </location>
</feature>
<feature type="compositionally biased region" description="Acidic residues" evidence="3">
    <location>
        <begin position="43"/>
        <end position="53"/>
    </location>
</feature>
<dbReference type="AlphaFoldDB" id="A0AA37P9D8"/>
<keyword evidence="5" id="KW-1185">Reference proteome</keyword>
<dbReference type="GO" id="GO:0005737">
    <property type="term" value="C:cytoplasm"/>
    <property type="evidence" value="ECO:0007669"/>
    <property type="project" value="UniProtKB-SubCell"/>
</dbReference>
<dbReference type="Pfam" id="PF04912">
    <property type="entry name" value="Dynamitin"/>
    <property type="match status" value="1"/>
</dbReference>
<evidence type="ECO:0000313" key="5">
    <source>
        <dbReference type="Proteomes" id="UP001055115"/>
    </source>
</evidence>
<feature type="region of interest" description="Disordered" evidence="3">
    <location>
        <begin position="1"/>
        <end position="57"/>
    </location>
</feature>
<accession>A0AA37P9D8</accession>
<dbReference type="Proteomes" id="UP001055115">
    <property type="component" value="Unassembled WGS sequence"/>
</dbReference>
<name>A0AA37P9D8_9PEZI</name>
<organism evidence="4 5">
    <name type="scientific">Colletotrichum spaethianum</name>
    <dbReference type="NCBI Taxonomy" id="700344"/>
    <lineage>
        <taxon>Eukaryota</taxon>
        <taxon>Fungi</taxon>
        <taxon>Dikarya</taxon>
        <taxon>Ascomycota</taxon>
        <taxon>Pezizomycotina</taxon>
        <taxon>Sordariomycetes</taxon>
        <taxon>Hypocreomycetidae</taxon>
        <taxon>Glomerellales</taxon>
        <taxon>Glomerellaceae</taxon>
        <taxon>Colletotrichum</taxon>
        <taxon>Colletotrichum spaethianum species complex</taxon>
    </lineage>
</organism>
<feature type="region of interest" description="Disordered" evidence="3">
    <location>
        <begin position="299"/>
        <end position="323"/>
    </location>
</feature>
<gene>
    <name evidence="4" type="ORF">ColSpa_08221</name>
</gene>
<proteinExistence type="predicted"/>
<feature type="region of interest" description="Disordered" evidence="3">
    <location>
        <begin position="134"/>
        <end position="160"/>
    </location>
</feature>
<dbReference type="EMBL" id="BQXU01000022">
    <property type="protein sequence ID" value="GKT48040.1"/>
    <property type="molecule type" value="Genomic_DNA"/>
</dbReference>
<evidence type="ECO:0000256" key="1">
    <source>
        <dbReference type="ARBA" id="ARBA00004496"/>
    </source>
</evidence>
<reference evidence="4 5" key="1">
    <citation type="submission" date="2022-03" db="EMBL/GenBank/DDBJ databases">
        <title>Genome data of Colletotrichum spp.</title>
        <authorList>
            <person name="Utami Y.D."/>
            <person name="Hiruma K."/>
        </authorList>
    </citation>
    <scope>NUCLEOTIDE SEQUENCE [LARGE SCALE GENOMIC DNA]</scope>
    <source>
        <strain evidence="4 5">MAFF 239500</strain>
    </source>
</reference>
<feature type="compositionally biased region" description="Basic and acidic residues" evidence="3">
    <location>
        <begin position="134"/>
        <end position="146"/>
    </location>
</feature>